<dbReference type="Proteomes" id="UP000046122">
    <property type="component" value="Unassembled WGS sequence"/>
</dbReference>
<feature type="region of interest" description="Disordered" evidence="1">
    <location>
        <begin position="1"/>
        <end position="24"/>
    </location>
</feature>
<gene>
    <name evidence="2" type="ORF">MPL3365_180179</name>
</gene>
<feature type="region of interest" description="Disordered" evidence="1">
    <location>
        <begin position="79"/>
        <end position="112"/>
    </location>
</feature>
<protein>
    <submittedName>
        <fullName evidence="2">Uncharacterized protein</fullName>
    </submittedName>
</protein>
<name>A0A090G0B4_MESPL</name>
<evidence type="ECO:0000313" key="2">
    <source>
        <dbReference type="EMBL" id="CDX53541.1"/>
    </source>
</evidence>
<evidence type="ECO:0000256" key="1">
    <source>
        <dbReference type="SAM" id="MobiDB-lite"/>
    </source>
</evidence>
<evidence type="ECO:0000313" key="3">
    <source>
        <dbReference type="Proteomes" id="UP000046122"/>
    </source>
</evidence>
<dbReference type="EMBL" id="CCNE01000010">
    <property type="protein sequence ID" value="CDX53541.1"/>
    <property type="molecule type" value="Genomic_DNA"/>
</dbReference>
<proteinExistence type="predicted"/>
<feature type="compositionally biased region" description="Low complexity" evidence="1">
    <location>
        <begin position="99"/>
        <end position="112"/>
    </location>
</feature>
<accession>A0A090G0B4</accession>
<dbReference type="AlphaFoldDB" id="A0A090G0B4"/>
<sequence>MAAASKLRHPRAEQERSFVAKTPRIHAVTSAEGRSGAEFCTVATLQSHGMDPRVCAASLRSLLCPRMTRRGAFRPTADACDPLRRQHPQGKDRCTPIHSFGSAGGFTSSTGL</sequence>
<reference evidence="2 3" key="1">
    <citation type="submission" date="2014-08" db="EMBL/GenBank/DDBJ databases">
        <authorList>
            <person name="Moulin Lionel"/>
        </authorList>
    </citation>
    <scope>NUCLEOTIDE SEQUENCE [LARGE SCALE GENOMIC DNA]</scope>
</reference>
<feature type="compositionally biased region" description="Basic and acidic residues" evidence="1">
    <location>
        <begin position="81"/>
        <end position="95"/>
    </location>
</feature>
<organism evidence="2 3">
    <name type="scientific">Mesorhizobium plurifarium</name>
    <dbReference type="NCBI Taxonomy" id="69974"/>
    <lineage>
        <taxon>Bacteria</taxon>
        <taxon>Pseudomonadati</taxon>
        <taxon>Pseudomonadota</taxon>
        <taxon>Alphaproteobacteria</taxon>
        <taxon>Hyphomicrobiales</taxon>
        <taxon>Phyllobacteriaceae</taxon>
        <taxon>Mesorhizobium</taxon>
    </lineage>
</organism>